<evidence type="ECO:0000313" key="3">
    <source>
        <dbReference type="Proteomes" id="UP001601444"/>
    </source>
</evidence>
<comment type="caution">
    <text evidence="2">The sequence shown here is derived from an EMBL/GenBank/DDBJ whole genome shotgun (WGS) entry which is preliminary data.</text>
</comment>
<organism evidence="2 3">
    <name type="scientific">Nocardia thailandica</name>
    <dbReference type="NCBI Taxonomy" id="257275"/>
    <lineage>
        <taxon>Bacteria</taxon>
        <taxon>Bacillati</taxon>
        <taxon>Actinomycetota</taxon>
        <taxon>Actinomycetes</taxon>
        <taxon>Mycobacteriales</taxon>
        <taxon>Nocardiaceae</taxon>
        <taxon>Nocardia</taxon>
    </lineage>
</organism>
<gene>
    <name evidence="2" type="ORF">ACFYTF_04620</name>
</gene>
<proteinExistence type="predicted"/>
<evidence type="ECO:0000256" key="1">
    <source>
        <dbReference type="SAM" id="MobiDB-lite"/>
    </source>
</evidence>
<name>A0ABW6PIF0_9NOCA</name>
<evidence type="ECO:0000313" key="2">
    <source>
        <dbReference type="EMBL" id="MFF0542100.1"/>
    </source>
</evidence>
<accession>A0ABW6PIF0</accession>
<reference evidence="2 3" key="1">
    <citation type="submission" date="2024-10" db="EMBL/GenBank/DDBJ databases">
        <title>The Natural Products Discovery Center: Release of the First 8490 Sequenced Strains for Exploring Actinobacteria Biosynthetic Diversity.</title>
        <authorList>
            <person name="Kalkreuter E."/>
            <person name="Kautsar S.A."/>
            <person name="Yang D."/>
            <person name="Bader C.D."/>
            <person name="Teijaro C.N."/>
            <person name="Fluegel L."/>
            <person name="Davis C.M."/>
            <person name="Simpson J.R."/>
            <person name="Lauterbach L."/>
            <person name="Steele A.D."/>
            <person name="Gui C."/>
            <person name="Meng S."/>
            <person name="Li G."/>
            <person name="Viehrig K."/>
            <person name="Ye F."/>
            <person name="Su P."/>
            <person name="Kiefer A.F."/>
            <person name="Nichols A."/>
            <person name="Cepeda A.J."/>
            <person name="Yan W."/>
            <person name="Fan B."/>
            <person name="Jiang Y."/>
            <person name="Adhikari A."/>
            <person name="Zheng C.-J."/>
            <person name="Schuster L."/>
            <person name="Cowan T.M."/>
            <person name="Smanski M.J."/>
            <person name="Chevrette M.G."/>
            <person name="De Carvalho L.P.S."/>
            <person name="Shen B."/>
        </authorList>
    </citation>
    <scope>NUCLEOTIDE SEQUENCE [LARGE SCALE GENOMIC DNA]</scope>
    <source>
        <strain evidence="2 3">NPDC004045</strain>
    </source>
</reference>
<dbReference type="RefSeq" id="WP_387699111.1">
    <property type="nucleotide sequence ID" value="NZ_JBIAMX010000002.1"/>
</dbReference>
<dbReference type="Proteomes" id="UP001601444">
    <property type="component" value="Unassembled WGS sequence"/>
</dbReference>
<sequence>MNRTRTGLLWPTVALVLAVALLRILAAIRRPAIEPTPAALAVGERARLAETGERCTVLRHLAELSIDGLSDPATVPLADLERDHPAEAAEPSHCVQLAALEVGREVWFRARSGSTAARFGTVTALDRPGRSITVRDQSGATLHLSAADLITTTGADPGRAATAHPQNDTDATGEPR</sequence>
<dbReference type="EMBL" id="JBIAMX010000002">
    <property type="protein sequence ID" value="MFF0542100.1"/>
    <property type="molecule type" value="Genomic_DNA"/>
</dbReference>
<protein>
    <recommendedName>
        <fullName evidence="4">Type II secretion system protein GspC N-terminal domain-containing protein</fullName>
    </recommendedName>
</protein>
<evidence type="ECO:0008006" key="4">
    <source>
        <dbReference type="Google" id="ProtNLM"/>
    </source>
</evidence>
<feature type="region of interest" description="Disordered" evidence="1">
    <location>
        <begin position="153"/>
        <end position="176"/>
    </location>
</feature>
<keyword evidence="3" id="KW-1185">Reference proteome</keyword>